<protein>
    <recommendedName>
        <fullName evidence="3">Blue-light-activated histidine kinase</fullName>
        <ecNumber evidence="2">2.7.13.3</ecNumber>
    </recommendedName>
</protein>
<evidence type="ECO:0000256" key="13">
    <source>
        <dbReference type="ARBA" id="ARBA00022840"/>
    </source>
</evidence>
<dbReference type="Gene3D" id="3.30.450.20">
    <property type="entry name" value="PAS domain"/>
    <property type="match status" value="3"/>
</dbReference>
<keyword evidence="6" id="KW-0716">Sensory transduction</keyword>
<keyword evidence="15" id="KW-0843">Virulence</keyword>
<dbReference type="Pfam" id="PF13426">
    <property type="entry name" value="PAS_9"/>
    <property type="match status" value="1"/>
</dbReference>
<evidence type="ECO:0000313" key="20">
    <source>
        <dbReference type="Proteomes" id="UP000533306"/>
    </source>
</evidence>
<evidence type="ECO:0000256" key="12">
    <source>
        <dbReference type="ARBA" id="ARBA00022777"/>
    </source>
</evidence>
<dbReference type="Gene3D" id="3.30.565.10">
    <property type="entry name" value="Histidine kinase-like ATPase, C-terminal domain"/>
    <property type="match status" value="1"/>
</dbReference>
<accession>A0A7W9VUN1</accession>
<keyword evidence="11" id="KW-0547">Nucleotide-binding</keyword>
<evidence type="ECO:0000256" key="8">
    <source>
        <dbReference type="ARBA" id="ARBA00022643"/>
    </source>
</evidence>
<evidence type="ECO:0000256" key="1">
    <source>
        <dbReference type="ARBA" id="ARBA00000085"/>
    </source>
</evidence>
<dbReference type="InterPro" id="IPR011102">
    <property type="entry name" value="Sig_transdc_His_kinase_HWE"/>
</dbReference>
<evidence type="ECO:0000256" key="9">
    <source>
        <dbReference type="ARBA" id="ARBA00022679"/>
    </source>
</evidence>
<feature type="domain" description="PAS" evidence="17">
    <location>
        <begin position="304"/>
        <end position="375"/>
    </location>
</feature>
<keyword evidence="14" id="KW-0157">Chromophore</keyword>
<dbReference type="EMBL" id="JACHEU010000001">
    <property type="protein sequence ID" value="MBB6011177.1"/>
    <property type="molecule type" value="Genomic_DNA"/>
</dbReference>
<evidence type="ECO:0000256" key="16">
    <source>
        <dbReference type="ARBA" id="ARBA00023170"/>
    </source>
</evidence>
<evidence type="ECO:0000313" key="19">
    <source>
        <dbReference type="EMBL" id="MBB6011177.1"/>
    </source>
</evidence>
<keyword evidence="7" id="KW-0285">Flavoprotein</keyword>
<keyword evidence="20" id="KW-1185">Reference proteome</keyword>
<evidence type="ECO:0000256" key="5">
    <source>
        <dbReference type="ARBA" id="ARBA00022553"/>
    </source>
</evidence>
<dbReference type="SMART" id="SM00091">
    <property type="entry name" value="PAS"/>
    <property type="match status" value="2"/>
</dbReference>
<keyword evidence="12" id="KW-0418">Kinase</keyword>
<sequence length="630" mass="70604">MPASLTTSFGKQLPAGIVANRMLGEALAFDWSKTAAGAMDDWPMALRVMARTVLGASAPMSILIGRDGLVLYNDTVSEIFGDTYLGSIGRPITEVLSEAADFYRRTIEDCYCGKSHSYKDQPLKLRRNGNLETAWFNLDFSPIRDEFGMPCGVLLHSFETTERVTALRARRRADERLSIAISASGLVGIWDLDVATLSCTGDQGFALIYGVEPEVAAAGVGKERMTSAIHAEDRRTVLETLYEAIDLKQEFRCQYRVVSPCGKVRWVMASGRLTKGTCGLETHMIGVVLDVTEQMETAAALADSEFRFDTLTDTLPQIIWSGTADGVLDYVSRRWFEFIGIAEDEVEGRPTWVELLHPEDRERVAACWKESLATGKTYDVDYRMLHRSGEYRWLRVMALPQRDSNGRLKRWFGTATDIHESRLAVEERELVARELNHRIKNIFSIVGGMIGLSMRERPDMKEFAEELRGRLLALNDAHDFIRPDDRARTAQRVSHSFQKLLQRLLQPYDDENGQRISIEGPDARIDAGAATPLALVFHELATNSAKYGALSTPVGNIRVRFSRTPESVSIEWAERGGVVRAQAPDHAGFGTRLLTLSVEAQLRGSFRRHWEPDGVRVEIEFPLHMLDRTA</sequence>
<evidence type="ECO:0000256" key="11">
    <source>
        <dbReference type="ARBA" id="ARBA00022741"/>
    </source>
</evidence>
<evidence type="ECO:0000256" key="14">
    <source>
        <dbReference type="ARBA" id="ARBA00022991"/>
    </source>
</evidence>
<dbReference type="CDD" id="cd00130">
    <property type="entry name" value="PAS"/>
    <property type="match status" value="2"/>
</dbReference>
<dbReference type="InterPro" id="IPR000700">
    <property type="entry name" value="PAS-assoc_C"/>
</dbReference>
<keyword evidence="16" id="KW-0675">Receptor</keyword>
<dbReference type="Gene3D" id="2.10.70.100">
    <property type="match status" value="1"/>
</dbReference>
<dbReference type="PANTHER" id="PTHR41523">
    <property type="entry name" value="TWO-COMPONENT SYSTEM SENSOR PROTEIN"/>
    <property type="match status" value="1"/>
</dbReference>
<evidence type="ECO:0000259" key="18">
    <source>
        <dbReference type="PROSITE" id="PS50113"/>
    </source>
</evidence>
<evidence type="ECO:0000256" key="6">
    <source>
        <dbReference type="ARBA" id="ARBA00022606"/>
    </source>
</evidence>
<keyword evidence="10" id="KW-0677">Repeat</keyword>
<evidence type="ECO:0000256" key="3">
    <source>
        <dbReference type="ARBA" id="ARBA00021740"/>
    </source>
</evidence>
<gene>
    <name evidence="19" type="ORF">HNR59_000522</name>
</gene>
<feature type="domain" description="PAC" evidence="18">
    <location>
        <begin position="378"/>
        <end position="430"/>
    </location>
</feature>
<keyword evidence="13" id="KW-0067">ATP-binding</keyword>
<keyword evidence="4" id="KW-0600">Photoreceptor protein</keyword>
<dbReference type="GO" id="GO:0004673">
    <property type="term" value="F:protein histidine kinase activity"/>
    <property type="evidence" value="ECO:0007669"/>
    <property type="project" value="UniProtKB-EC"/>
</dbReference>
<feature type="domain" description="PAC" evidence="18">
    <location>
        <begin position="251"/>
        <end position="303"/>
    </location>
</feature>
<dbReference type="InterPro" id="IPR013655">
    <property type="entry name" value="PAS_fold_3"/>
</dbReference>
<dbReference type="GO" id="GO:0009881">
    <property type="term" value="F:photoreceptor activity"/>
    <property type="evidence" value="ECO:0007669"/>
    <property type="project" value="UniProtKB-KW"/>
</dbReference>
<evidence type="ECO:0000256" key="15">
    <source>
        <dbReference type="ARBA" id="ARBA00023026"/>
    </source>
</evidence>
<dbReference type="RefSeq" id="WP_183825590.1">
    <property type="nucleotide sequence ID" value="NZ_JACHEU010000001.1"/>
</dbReference>
<dbReference type="PANTHER" id="PTHR41523:SF8">
    <property type="entry name" value="ETHYLENE RESPONSE SENSOR PROTEIN"/>
    <property type="match status" value="1"/>
</dbReference>
<dbReference type="SUPFAM" id="SSF55785">
    <property type="entry name" value="PYP-like sensor domain (PAS domain)"/>
    <property type="match status" value="2"/>
</dbReference>
<dbReference type="Proteomes" id="UP000533306">
    <property type="component" value="Unassembled WGS sequence"/>
</dbReference>
<dbReference type="Pfam" id="PF07536">
    <property type="entry name" value="HWE_HK"/>
    <property type="match status" value="1"/>
</dbReference>
<keyword evidence="9" id="KW-0808">Transferase</keyword>
<keyword evidence="8" id="KW-0288">FMN</keyword>
<reference evidence="19 20" key="1">
    <citation type="submission" date="2020-08" db="EMBL/GenBank/DDBJ databases">
        <title>Genomic Encyclopedia of Type Strains, Phase IV (KMG-IV): sequencing the most valuable type-strain genomes for metagenomic binning, comparative biology and taxonomic classification.</title>
        <authorList>
            <person name="Goeker M."/>
        </authorList>
    </citation>
    <scope>NUCLEOTIDE SEQUENCE [LARGE SCALE GENOMIC DNA]</scope>
    <source>
        <strain evidence="19 20">DSM 11099</strain>
    </source>
</reference>
<evidence type="ECO:0000259" key="17">
    <source>
        <dbReference type="PROSITE" id="PS50112"/>
    </source>
</evidence>
<dbReference type="InterPro" id="IPR035965">
    <property type="entry name" value="PAS-like_dom_sf"/>
</dbReference>
<dbReference type="SMART" id="SM00086">
    <property type="entry name" value="PAC"/>
    <property type="match status" value="2"/>
</dbReference>
<dbReference type="EC" id="2.7.13.3" evidence="2"/>
<dbReference type="SMART" id="SM00911">
    <property type="entry name" value="HWE_HK"/>
    <property type="match status" value="1"/>
</dbReference>
<dbReference type="InterPro" id="IPR001610">
    <property type="entry name" value="PAC"/>
</dbReference>
<dbReference type="AlphaFoldDB" id="A0A7W9VUN1"/>
<evidence type="ECO:0000256" key="2">
    <source>
        <dbReference type="ARBA" id="ARBA00012438"/>
    </source>
</evidence>
<dbReference type="InterPro" id="IPR000014">
    <property type="entry name" value="PAS"/>
</dbReference>
<dbReference type="SUPFAM" id="SSF55874">
    <property type="entry name" value="ATPase domain of HSP90 chaperone/DNA topoisomerase II/histidine kinase"/>
    <property type="match status" value="1"/>
</dbReference>
<evidence type="ECO:0000256" key="7">
    <source>
        <dbReference type="ARBA" id="ARBA00022630"/>
    </source>
</evidence>
<evidence type="ECO:0000256" key="4">
    <source>
        <dbReference type="ARBA" id="ARBA00022543"/>
    </source>
</evidence>
<proteinExistence type="predicted"/>
<dbReference type="NCBIfam" id="TIGR00229">
    <property type="entry name" value="sensory_box"/>
    <property type="match status" value="1"/>
</dbReference>
<dbReference type="PROSITE" id="PS50112">
    <property type="entry name" value="PAS"/>
    <property type="match status" value="1"/>
</dbReference>
<comment type="caution">
    <text evidence="19">The sequence shown here is derived from an EMBL/GenBank/DDBJ whole genome shotgun (WGS) entry which is preliminary data.</text>
</comment>
<dbReference type="FunFam" id="3.30.450.20:FF:000099">
    <property type="entry name" value="Sensory box sensor histidine kinase"/>
    <property type="match status" value="1"/>
</dbReference>
<dbReference type="InterPro" id="IPR036890">
    <property type="entry name" value="HATPase_C_sf"/>
</dbReference>
<organism evidence="19 20">
    <name type="scientific">Aquamicrobium lusatiense</name>
    <dbReference type="NCBI Taxonomy" id="89772"/>
    <lineage>
        <taxon>Bacteria</taxon>
        <taxon>Pseudomonadati</taxon>
        <taxon>Pseudomonadota</taxon>
        <taxon>Alphaproteobacteria</taxon>
        <taxon>Hyphomicrobiales</taxon>
        <taxon>Phyllobacteriaceae</taxon>
        <taxon>Aquamicrobium</taxon>
    </lineage>
</organism>
<evidence type="ECO:0000256" key="10">
    <source>
        <dbReference type="ARBA" id="ARBA00022737"/>
    </source>
</evidence>
<dbReference type="GO" id="GO:0005524">
    <property type="term" value="F:ATP binding"/>
    <property type="evidence" value="ECO:0007669"/>
    <property type="project" value="UniProtKB-KW"/>
</dbReference>
<comment type="catalytic activity">
    <reaction evidence="1">
        <text>ATP + protein L-histidine = ADP + protein N-phospho-L-histidine.</text>
        <dbReference type="EC" id="2.7.13.3"/>
    </reaction>
</comment>
<dbReference type="PROSITE" id="PS50113">
    <property type="entry name" value="PAC"/>
    <property type="match status" value="2"/>
</dbReference>
<name>A0A7W9VUN1_9HYPH</name>
<dbReference type="Pfam" id="PF08447">
    <property type="entry name" value="PAS_3"/>
    <property type="match status" value="2"/>
</dbReference>
<keyword evidence="5" id="KW-0597">Phosphoprotein</keyword>